<dbReference type="EMBL" id="JACHGY010000001">
    <property type="protein sequence ID" value="MBB6428823.1"/>
    <property type="molecule type" value="Genomic_DNA"/>
</dbReference>
<dbReference type="PROSITE" id="PS00409">
    <property type="entry name" value="PROKAR_NTER_METHYL"/>
    <property type="match status" value="1"/>
</dbReference>
<comment type="caution">
    <text evidence="4">The sequence shown here is derived from an EMBL/GenBank/DDBJ whole genome shotgun (WGS) entry which is preliminary data.</text>
</comment>
<organism evidence="4 5">
    <name type="scientific">Algisphaera agarilytica</name>
    <dbReference type="NCBI Taxonomy" id="1385975"/>
    <lineage>
        <taxon>Bacteria</taxon>
        <taxon>Pseudomonadati</taxon>
        <taxon>Planctomycetota</taxon>
        <taxon>Phycisphaerae</taxon>
        <taxon>Phycisphaerales</taxon>
        <taxon>Phycisphaeraceae</taxon>
        <taxon>Algisphaera</taxon>
    </lineage>
</organism>
<sequence>MTPHTCTSLNRKGFTLIELLVVISIIALLVGILLPALSAARRTARYAACLSQVRQINIAALTYAEDYDLHYPANYNNTNGSATSLSHHEQLFPYLQNAFDLRSRADQLGNWWYEGLVDARIWRCPLDDAKNRRWATSEQIASYAFTAGFKPGTYANGWQETHVTGLVRTGTDDTTAAEIDQAWTARVDDVTKASNTIALIDYNTQLGLVGWVNGSVVAPFEYIATTRGFDQAFLWPAGGPSRIYSHMNAVGPGVNPADNATPNMAFVDGHASSDLLINTFNTTTGSTTDARTEGDSMWNHLQP</sequence>
<gene>
    <name evidence="4" type="ORF">HNQ40_000629</name>
</gene>
<evidence type="ECO:0000313" key="5">
    <source>
        <dbReference type="Proteomes" id="UP000541810"/>
    </source>
</evidence>
<dbReference type="PANTHER" id="PTHR30093:SF2">
    <property type="entry name" value="TYPE II SECRETION SYSTEM PROTEIN H"/>
    <property type="match status" value="1"/>
</dbReference>
<dbReference type="AlphaFoldDB" id="A0A7X0LKD2"/>
<reference evidence="4 5" key="1">
    <citation type="submission" date="2020-08" db="EMBL/GenBank/DDBJ databases">
        <title>Genomic Encyclopedia of Type Strains, Phase IV (KMG-IV): sequencing the most valuable type-strain genomes for metagenomic binning, comparative biology and taxonomic classification.</title>
        <authorList>
            <person name="Goeker M."/>
        </authorList>
    </citation>
    <scope>NUCLEOTIDE SEQUENCE [LARGE SCALE GENOMIC DNA]</scope>
    <source>
        <strain evidence="4 5">DSM 103725</strain>
    </source>
</reference>
<feature type="domain" description="DUF1559" evidence="3">
    <location>
        <begin position="39"/>
        <end position="246"/>
    </location>
</feature>
<keyword evidence="2" id="KW-0472">Membrane</keyword>
<dbReference type="InterPro" id="IPR012902">
    <property type="entry name" value="N_methyl_site"/>
</dbReference>
<dbReference type="SUPFAM" id="SSF54523">
    <property type="entry name" value="Pili subunits"/>
    <property type="match status" value="1"/>
</dbReference>
<evidence type="ECO:0000256" key="2">
    <source>
        <dbReference type="SAM" id="Phobius"/>
    </source>
</evidence>
<keyword evidence="5" id="KW-1185">Reference proteome</keyword>
<feature type="transmembrane region" description="Helical" evidence="2">
    <location>
        <begin position="16"/>
        <end position="37"/>
    </location>
</feature>
<protein>
    <submittedName>
        <fullName evidence="4">Prepilin-type N-terminal cleavage/methylation domain-containing protein/prepilin-type processing-associated H-X9-DG protein</fullName>
    </submittedName>
</protein>
<keyword evidence="2" id="KW-0812">Transmembrane</keyword>
<keyword evidence="2" id="KW-1133">Transmembrane helix</keyword>
<dbReference type="Gene3D" id="3.30.700.10">
    <property type="entry name" value="Glycoprotein, Type 4 Pilin"/>
    <property type="match status" value="1"/>
</dbReference>
<evidence type="ECO:0000259" key="3">
    <source>
        <dbReference type="Pfam" id="PF07596"/>
    </source>
</evidence>
<dbReference type="InterPro" id="IPR011453">
    <property type="entry name" value="DUF1559"/>
</dbReference>
<dbReference type="RefSeq" id="WP_184679166.1">
    <property type="nucleotide sequence ID" value="NZ_JACHGY010000001.1"/>
</dbReference>
<dbReference type="Proteomes" id="UP000541810">
    <property type="component" value="Unassembled WGS sequence"/>
</dbReference>
<dbReference type="Pfam" id="PF07596">
    <property type="entry name" value="SBP_bac_10"/>
    <property type="match status" value="1"/>
</dbReference>
<proteinExistence type="predicted"/>
<feature type="region of interest" description="Disordered" evidence="1">
    <location>
        <begin position="284"/>
        <end position="303"/>
    </location>
</feature>
<accession>A0A7X0LKD2</accession>
<dbReference type="Pfam" id="PF07963">
    <property type="entry name" value="N_methyl"/>
    <property type="match status" value="1"/>
</dbReference>
<name>A0A7X0LKD2_9BACT</name>
<dbReference type="PANTHER" id="PTHR30093">
    <property type="entry name" value="GENERAL SECRETION PATHWAY PROTEIN G"/>
    <property type="match status" value="1"/>
</dbReference>
<dbReference type="NCBIfam" id="TIGR02532">
    <property type="entry name" value="IV_pilin_GFxxxE"/>
    <property type="match status" value="1"/>
</dbReference>
<dbReference type="InterPro" id="IPR045584">
    <property type="entry name" value="Pilin-like"/>
</dbReference>
<evidence type="ECO:0000256" key="1">
    <source>
        <dbReference type="SAM" id="MobiDB-lite"/>
    </source>
</evidence>
<evidence type="ECO:0000313" key="4">
    <source>
        <dbReference type="EMBL" id="MBB6428823.1"/>
    </source>
</evidence>